<evidence type="ECO:0000256" key="1">
    <source>
        <dbReference type="ARBA" id="ARBA00022723"/>
    </source>
</evidence>
<dbReference type="SMART" id="SM00449">
    <property type="entry name" value="SPRY"/>
    <property type="match status" value="1"/>
</dbReference>
<feature type="domain" description="B30.2/SPRY" evidence="4">
    <location>
        <begin position="1"/>
        <end position="177"/>
    </location>
</feature>
<dbReference type="InterPro" id="IPR003877">
    <property type="entry name" value="SPRY_dom"/>
</dbReference>
<dbReference type="GeneTree" id="ENSGT00940000165556"/>
<keyword evidence="2" id="KW-0863">Zinc-finger</keyword>
<dbReference type="InterPro" id="IPR051051">
    <property type="entry name" value="E3_ubiq-ligase_TRIM/RNF"/>
</dbReference>
<dbReference type="PROSITE" id="PS50188">
    <property type="entry name" value="B302_SPRY"/>
    <property type="match status" value="1"/>
</dbReference>
<name>A0A3Q2YI11_HIPCM</name>
<dbReference type="InterPro" id="IPR043136">
    <property type="entry name" value="B30.2/SPRY_sf"/>
</dbReference>
<reference evidence="5" key="2">
    <citation type="submission" date="2025-09" db="UniProtKB">
        <authorList>
            <consortium name="Ensembl"/>
        </authorList>
    </citation>
    <scope>IDENTIFICATION</scope>
</reference>
<keyword evidence="6" id="KW-1185">Reference proteome</keyword>
<dbReference type="Pfam" id="PF00622">
    <property type="entry name" value="SPRY"/>
    <property type="match status" value="1"/>
</dbReference>
<protein>
    <recommendedName>
        <fullName evidence="4">B30.2/SPRY domain-containing protein</fullName>
    </recommendedName>
</protein>
<dbReference type="PANTHER" id="PTHR25465">
    <property type="entry name" value="B-BOX DOMAIN CONTAINING"/>
    <property type="match status" value="1"/>
</dbReference>
<keyword evidence="3" id="KW-0862">Zinc</keyword>
<dbReference type="SUPFAM" id="SSF49899">
    <property type="entry name" value="Concanavalin A-like lectins/glucanases"/>
    <property type="match status" value="1"/>
</dbReference>
<dbReference type="InterPro" id="IPR003879">
    <property type="entry name" value="Butyrophylin_SPRY"/>
</dbReference>
<dbReference type="Proteomes" id="UP000264820">
    <property type="component" value="Unplaced"/>
</dbReference>
<dbReference type="SMART" id="SM00589">
    <property type="entry name" value="PRY"/>
    <property type="match status" value="1"/>
</dbReference>
<sequence>SSDVCLDPDTAHPKLLISPKGDSVTYTDTWKELPDAPSRFDTTLNVISLQSFSSGRHYWEMDVTGKTYWELGVTYPSIPRKGIAEDCWLGRGDESWCVEFFGGEYTAWHRGVPHRLLVPKQFCRIGILCNFPAASVMFLGADDMSPLFCFSAGNFSDSLHLALCPGHDHNGTNAKPI</sequence>
<dbReference type="GO" id="GO:0008270">
    <property type="term" value="F:zinc ion binding"/>
    <property type="evidence" value="ECO:0007669"/>
    <property type="project" value="UniProtKB-KW"/>
</dbReference>
<reference evidence="5" key="1">
    <citation type="submission" date="2025-08" db="UniProtKB">
        <authorList>
            <consortium name="Ensembl"/>
        </authorList>
    </citation>
    <scope>IDENTIFICATION</scope>
</reference>
<dbReference type="PANTHER" id="PTHR25465:SF31">
    <property type="entry name" value="RING-TYPE DOMAIN-CONTAINING PROTEIN"/>
    <property type="match status" value="1"/>
</dbReference>
<dbReference type="InterPro" id="IPR006574">
    <property type="entry name" value="PRY"/>
</dbReference>
<dbReference type="InterPro" id="IPR001870">
    <property type="entry name" value="B30.2/SPRY"/>
</dbReference>
<evidence type="ECO:0000256" key="3">
    <source>
        <dbReference type="ARBA" id="ARBA00022833"/>
    </source>
</evidence>
<dbReference type="GO" id="GO:0005737">
    <property type="term" value="C:cytoplasm"/>
    <property type="evidence" value="ECO:0007669"/>
    <property type="project" value="UniProtKB-ARBA"/>
</dbReference>
<evidence type="ECO:0000313" key="5">
    <source>
        <dbReference type="Ensembl" id="ENSHCOP00000017158.1"/>
    </source>
</evidence>
<proteinExistence type="predicted"/>
<dbReference type="Gene3D" id="2.60.120.920">
    <property type="match status" value="1"/>
</dbReference>
<evidence type="ECO:0000259" key="4">
    <source>
        <dbReference type="PROSITE" id="PS50188"/>
    </source>
</evidence>
<evidence type="ECO:0000256" key="2">
    <source>
        <dbReference type="ARBA" id="ARBA00022771"/>
    </source>
</evidence>
<accession>A0A3Q2YI11</accession>
<dbReference type="Pfam" id="PF13765">
    <property type="entry name" value="PRY"/>
    <property type="match status" value="1"/>
</dbReference>
<dbReference type="PRINTS" id="PR01407">
    <property type="entry name" value="BUTYPHLNCDUF"/>
</dbReference>
<keyword evidence="1" id="KW-0479">Metal-binding</keyword>
<dbReference type="Ensembl" id="ENSHCOT00000028802.1">
    <property type="protein sequence ID" value="ENSHCOP00000017158.1"/>
    <property type="gene ID" value="ENSHCOG00000021039.1"/>
</dbReference>
<dbReference type="OMA" id="GTSEDCW"/>
<dbReference type="InterPro" id="IPR013320">
    <property type="entry name" value="ConA-like_dom_sf"/>
</dbReference>
<evidence type="ECO:0000313" key="6">
    <source>
        <dbReference type="Proteomes" id="UP000264820"/>
    </source>
</evidence>
<dbReference type="AlphaFoldDB" id="A0A3Q2YI11"/>
<organism evidence="5 6">
    <name type="scientific">Hippocampus comes</name>
    <name type="common">Tiger tail seahorse</name>
    <dbReference type="NCBI Taxonomy" id="109280"/>
    <lineage>
        <taxon>Eukaryota</taxon>
        <taxon>Metazoa</taxon>
        <taxon>Chordata</taxon>
        <taxon>Craniata</taxon>
        <taxon>Vertebrata</taxon>
        <taxon>Euteleostomi</taxon>
        <taxon>Actinopterygii</taxon>
        <taxon>Neopterygii</taxon>
        <taxon>Teleostei</taxon>
        <taxon>Neoteleostei</taxon>
        <taxon>Acanthomorphata</taxon>
        <taxon>Syngnathiaria</taxon>
        <taxon>Syngnathiformes</taxon>
        <taxon>Syngnathoidei</taxon>
        <taxon>Syngnathidae</taxon>
        <taxon>Hippocampus</taxon>
    </lineage>
</organism>